<evidence type="ECO:0000313" key="1">
    <source>
        <dbReference type="EMBL" id="KAG5576804.1"/>
    </source>
</evidence>
<dbReference type="EMBL" id="JACXVP010000011">
    <property type="protein sequence ID" value="KAG5576804.1"/>
    <property type="molecule type" value="Genomic_DNA"/>
</dbReference>
<dbReference type="OrthoDB" id="1329231at2759"/>
<comment type="caution">
    <text evidence="1">The sequence shown here is derived from an EMBL/GenBank/DDBJ whole genome shotgun (WGS) entry which is preliminary data.</text>
</comment>
<name>A0A9J5WNQ0_SOLCO</name>
<accession>A0A9J5WNQ0</accession>
<protein>
    <submittedName>
        <fullName evidence="1">Uncharacterized protein</fullName>
    </submittedName>
</protein>
<gene>
    <name evidence="1" type="ORF">H5410_056938</name>
</gene>
<keyword evidence="2" id="KW-1185">Reference proteome</keyword>
<reference evidence="1 2" key="1">
    <citation type="submission" date="2020-09" db="EMBL/GenBank/DDBJ databases">
        <title>De no assembly of potato wild relative species, Solanum commersonii.</title>
        <authorList>
            <person name="Cho K."/>
        </authorList>
    </citation>
    <scope>NUCLEOTIDE SEQUENCE [LARGE SCALE GENOMIC DNA]</scope>
    <source>
        <strain evidence="1">LZ3.2</strain>
        <tissue evidence="1">Leaf</tissue>
    </source>
</reference>
<sequence>MSSAYLYPSAYPLRPAPHTSSLGRLRTVSSHVQTISASLPRLVHHGCHSHLLPDYFIPNLIPPSVPTHPSQHPHLLNAFSRTCEFLIANTRRITRPA</sequence>
<evidence type="ECO:0000313" key="2">
    <source>
        <dbReference type="Proteomes" id="UP000824120"/>
    </source>
</evidence>
<organism evidence="1 2">
    <name type="scientific">Solanum commersonii</name>
    <name type="common">Commerson's wild potato</name>
    <name type="synonym">Commerson's nightshade</name>
    <dbReference type="NCBI Taxonomy" id="4109"/>
    <lineage>
        <taxon>Eukaryota</taxon>
        <taxon>Viridiplantae</taxon>
        <taxon>Streptophyta</taxon>
        <taxon>Embryophyta</taxon>
        <taxon>Tracheophyta</taxon>
        <taxon>Spermatophyta</taxon>
        <taxon>Magnoliopsida</taxon>
        <taxon>eudicotyledons</taxon>
        <taxon>Gunneridae</taxon>
        <taxon>Pentapetalae</taxon>
        <taxon>asterids</taxon>
        <taxon>lamiids</taxon>
        <taxon>Solanales</taxon>
        <taxon>Solanaceae</taxon>
        <taxon>Solanoideae</taxon>
        <taxon>Solaneae</taxon>
        <taxon>Solanum</taxon>
    </lineage>
</organism>
<dbReference type="Proteomes" id="UP000824120">
    <property type="component" value="Chromosome 11"/>
</dbReference>
<proteinExistence type="predicted"/>
<dbReference type="AlphaFoldDB" id="A0A9J5WNQ0"/>